<evidence type="ECO:0000256" key="3">
    <source>
        <dbReference type="ARBA" id="ARBA00022737"/>
    </source>
</evidence>
<dbReference type="FunFam" id="3.30.160.60:FF:000031">
    <property type="entry name" value="GLI family zinc finger 3"/>
    <property type="match status" value="1"/>
</dbReference>
<evidence type="ECO:0000313" key="9">
    <source>
        <dbReference type="EMBL" id="KAF6201819.1"/>
    </source>
</evidence>
<dbReference type="InterPro" id="IPR043359">
    <property type="entry name" value="GLI-like"/>
</dbReference>
<sequence length="327" mass="38152">MVQCNSEGISTHTIKPWKMTQGLDIDIKYEIEEEAEAYEDSAEEEYLVDLDMERFAELPVGSYIVTGDNYLESVSDVQSPIVESTQTSRHEKKEGESVFGHFSCKSYVETMKLDDMEDSFNDSFDNQNDEESVFGHLSCKTYVENIKHEDIEDSFGESFENQVVLSQQQSQWSLLEENELFEKESLTSVNEDFADAALECRWDNCWWLFKTQKDLVRHIESQHVENKRGDDYPCQWQNCPRRIRPFNARYKLLIHMRVHSGEKPNKCPFPGCNKAFSRLENLKIHRRSHTGEKPYACTFTECEKAFSNSSDRAKHQRTHFNTVSILD</sequence>
<comment type="caution">
    <text evidence="9">The sequence shown here is derived from an EMBL/GenBank/DDBJ whole genome shotgun (WGS) entry which is preliminary data.</text>
</comment>
<comment type="subcellular location">
    <subcellularLocation>
        <location evidence="1">Nucleus</location>
    </subcellularLocation>
</comment>
<dbReference type="GO" id="GO:0140297">
    <property type="term" value="F:DNA-binding transcription factor binding"/>
    <property type="evidence" value="ECO:0007669"/>
    <property type="project" value="UniProtKB-ARBA"/>
</dbReference>
<keyword evidence="5" id="KW-0862">Zinc</keyword>
<keyword evidence="10" id="KW-1185">Reference proteome</keyword>
<dbReference type="EMBL" id="WIXP02000012">
    <property type="protein sequence ID" value="KAF6201819.1"/>
    <property type="molecule type" value="Genomic_DNA"/>
</dbReference>
<feature type="domain" description="C2H2-type" evidence="8">
    <location>
        <begin position="295"/>
        <end position="324"/>
    </location>
</feature>
<gene>
    <name evidence="9" type="ORF">GE061_004214</name>
</gene>
<dbReference type="PANTHER" id="PTHR45718:SF4">
    <property type="entry name" value="TRANSCRIPTIONAL ACTIVATOR CUBITUS INTERRUPTUS"/>
    <property type="match status" value="1"/>
</dbReference>
<evidence type="ECO:0000256" key="5">
    <source>
        <dbReference type="ARBA" id="ARBA00022833"/>
    </source>
</evidence>
<evidence type="ECO:0000256" key="1">
    <source>
        <dbReference type="ARBA" id="ARBA00004123"/>
    </source>
</evidence>
<dbReference type="PANTHER" id="PTHR45718">
    <property type="entry name" value="TRANSCRIPTIONAL ACTIVATOR CUBITUS INTERRUPTUS"/>
    <property type="match status" value="1"/>
</dbReference>
<dbReference type="Proteomes" id="UP000466442">
    <property type="component" value="Linkage Group LG12"/>
</dbReference>
<dbReference type="FunFam" id="3.30.160.60:FF:000359">
    <property type="entry name" value="GLIS family zinc finger 2"/>
    <property type="match status" value="1"/>
</dbReference>
<dbReference type="PROSITE" id="PS50157">
    <property type="entry name" value="ZINC_FINGER_C2H2_2"/>
    <property type="match status" value="3"/>
</dbReference>
<dbReference type="GO" id="GO:0000981">
    <property type="term" value="F:DNA-binding transcription factor activity, RNA polymerase II-specific"/>
    <property type="evidence" value="ECO:0007669"/>
    <property type="project" value="TreeGrafter"/>
</dbReference>
<dbReference type="GO" id="GO:0008270">
    <property type="term" value="F:zinc ion binding"/>
    <property type="evidence" value="ECO:0007669"/>
    <property type="project" value="UniProtKB-KW"/>
</dbReference>
<dbReference type="SUPFAM" id="SSF57667">
    <property type="entry name" value="beta-beta-alpha zinc fingers"/>
    <property type="match status" value="3"/>
</dbReference>
<evidence type="ECO:0000259" key="8">
    <source>
        <dbReference type="PROSITE" id="PS50157"/>
    </source>
</evidence>
<evidence type="ECO:0000256" key="6">
    <source>
        <dbReference type="ARBA" id="ARBA00023242"/>
    </source>
</evidence>
<reference evidence="9" key="1">
    <citation type="journal article" date="2021" name="Mol. Ecol. Resour.">
        <title>Apolygus lucorum genome provides insights into omnivorousness and mesophyll feeding.</title>
        <authorList>
            <person name="Liu Y."/>
            <person name="Liu H."/>
            <person name="Wang H."/>
            <person name="Huang T."/>
            <person name="Liu B."/>
            <person name="Yang B."/>
            <person name="Yin L."/>
            <person name="Li B."/>
            <person name="Zhang Y."/>
            <person name="Zhang S."/>
            <person name="Jiang F."/>
            <person name="Zhang X."/>
            <person name="Ren Y."/>
            <person name="Wang B."/>
            <person name="Wang S."/>
            <person name="Lu Y."/>
            <person name="Wu K."/>
            <person name="Fan W."/>
            <person name="Wang G."/>
        </authorList>
    </citation>
    <scope>NUCLEOTIDE SEQUENCE</scope>
    <source>
        <strain evidence="9">12Hb</strain>
    </source>
</reference>
<evidence type="ECO:0000256" key="2">
    <source>
        <dbReference type="ARBA" id="ARBA00022723"/>
    </source>
</evidence>
<evidence type="ECO:0000313" key="10">
    <source>
        <dbReference type="Proteomes" id="UP000466442"/>
    </source>
</evidence>
<evidence type="ECO:0000256" key="4">
    <source>
        <dbReference type="ARBA" id="ARBA00022771"/>
    </source>
</evidence>
<organism evidence="9 10">
    <name type="scientific">Apolygus lucorum</name>
    <name type="common">Small green plant bug</name>
    <name type="synonym">Lygocoris lucorum</name>
    <dbReference type="NCBI Taxonomy" id="248454"/>
    <lineage>
        <taxon>Eukaryota</taxon>
        <taxon>Metazoa</taxon>
        <taxon>Ecdysozoa</taxon>
        <taxon>Arthropoda</taxon>
        <taxon>Hexapoda</taxon>
        <taxon>Insecta</taxon>
        <taxon>Pterygota</taxon>
        <taxon>Neoptera</taxon>
        <taxon>Paraneoptera</taxon>
        <taxon>Hemiptera</taxon>
        <taxon>Heteroptera</taxon>
        <taxon>Panheteroptera</taxon>
        <taxon>Cimicomorpha</taxon>
        <taxon>Miridae</taxon>
        <taxon>Mirini</taxon>
        <taxon>Apolygus</taxon>
    </lineage>
</organism>
<name>A0A8S9X023_APOLU</name>
<dbReference type="InterPro" id="IPR056436">
    <property type="entry name" value="Znf-C2H2_ZIC1-5/GLI1-3-like"/>
</dbReference>
<dbReference type="PROSITE" id="PS00028">
    <property type="entry name" value="ZINC_FINGER_C2H2_1"/>
    <property type="match status" value="3"/>
</dbReference>
<dbReference type="AlphaFoldDB" id="A0A8S9X023"/>
<dbReference type="InterPro" id="IPR013087">
    <property type="entry name" value="Znf_C2H2_type"/>
</dbReference>
<dbReference type="SMART" id="SM00355">
    <property type="entry name" value="ZnF_C2H2"/>
    <property type="match status" value="4"/>
</dbReference>
<dbReference type="GO" id="GO:0005634">
    <property type="term" value="C:nucleus"/>
    <property type="evidence" value="ECO:0007669"/>
    <property type="project" value="UniProtKB-SubCell"/>
</dbReference>
<feature type="domain" description="C2H2-type" evidence="8">
    <location>
        <begin position="265"/>
        <end position="294"/>
    </location>
</feature>
<keyword evidence="3" id="KW-0677">Repeat</keyword>
<keyword evidence="4 7" id="KW-0863">Zinc-finger</keyword>
<dbReference type="Gene3D" id="3.30.160.60">
    <property type="entry name" value="Classic Zinc Finger"/>
    <property type="match status" value="4"/>
</dbReference>
<feature type="domain" description="C2H2-type" evidence="8">
    <location>
        <begin position="232"/>
        <end position="264"/>
    </location>
</feature>
<evidence type="ECO:0000256" key="7">
    <source>
        <dbReference type="PROSITE-ProRule" id="PRU00042"/>
    </source>
</evidence>
<protein>
    <recommendedName>
        <fullName evidence="8">C2H2-type domain-containing protein</fullName>
    </recommendedName>
</protein>
<dbReference type="Pfam" id="PF23561">
    <property type="entry name" value="zf-C2H2_15"/>
    <property type="match status" value="1"/>
</dbReference>
<keyword evidence="6" id="KW-0539">Nucleus</keyword>
<dbReference type="InterPro" id="IPR036236">
    <property type="entry name" value="Znf_C2H2_sf"/>
</dbReference>
<dbReference type="Pfam" id="PF00096">
    <property type="entry name" value="zf-C2H2"/>
    <property type="match status" value="2"/>
</dbReference>
<keyword evidence="2" id="KW-0479">Metal-binding</keyword>
<dbReference type="FunFam" id="3.30.160.60:FF:000048">
    <property type="entry name" value="GLI family zinc finger 3"/>
    <property type="match status" value="1"/>
</dbReference>
<dbReference type="OrthoDB" id="3214149at2759"/>
<accession>A0A8S9X023</accession>
<dbReference type="GO" id="GO:0000978">
    <property type="term" value="F:RNA polymerase II cis-regulatory region sequence-specific DNA binding"/>
    <property type="evidence" value="ECO:0007669"/>
    <property type="project" value="TreeGrafter"/>
</dbReference>
<proteinExistence type="predicted"/>